<evidence type="ECO:0000313" key="3">
    <source>
        <dbReference type="Proteomes" id="UP000266287"/>
    </source>
</evidence>
<sequence length="56" mass="6921">MVTKILKEYQKKYKPEKWLFPSLDKDKYLTTRTVQRIFLNTCKRAEIKKEVLNKMR</sequence>
<reference evidence="2 3" key="1">
    <citation type="submission" date="2018-08" db="EMBL/GenBank/DDBJ databases">
        <title>Draft genome of candidate division NPL-UPA2 bacterium Unc8 that adapted to ultra-basic serpentinizing groundwater.</title>
        <authorList>
            <person name="Ishii S."/>
            <person name="Suzuki S."/>
            <person name="Nealson K.H."/>
        </authorList>
    </citation>
    <scope>NUCLEOTIDE SEQUENCE [LARGE SCALE GENOMIC DNA]</scope>
    <source>
        <strain evidence="2">Unc8</strain>
    </source>
</reference>
<keyword evidence="1" id="KW-0233">DNA recombination</keyword>
<name>A0A399FYQ5_UNCN2</name>
<dbReference type="AlphaFoldDB" id="A0A399FYQ5"/>
<proteinExistence type="predicted"/>
<evidence type="ECO:0000313" key="2">
    <source>
        <dbReference type="EMBL" id="RII00510.1"/>
    </source>
</evidence>
<organism evidence="2 3">
    <name type="scientific">candidate division NPL-UPA2 bacterium Unc8</name>
    <dbReference type="NCBI Taxonomy" id="1980939"/>
    <lineage>
        <taxon>Bacteria</taxon>
    </lineage>
</organism>
<dbReference type="InterPro" id="IPR011010">
    <property type="entry name" value="DNA_brk_join_enz"/>
</dbReference>
<gene>
    <name evidence="2" type="ORF">B9J77_01920</name>
</gene>
<dbReference type="Proteomes" id="UP000266287">
    <property type="component" value="Unassembled WGS sequence"/>
</dbReference>
<dbReference type="InterPro" id="IPR013762">
    <property type="entry name" value="Integrase-like_cat_sf"/>
</dbReference>
<evidence type="ECO:0008006" key="4">
    <source>
        <dbReference type="Google" id="ProtNLM"/>
    </source>
</evidence>
<dbReference type="GO" id="GO:0006310">
    <property type="term" value="P:DNA recombination"/>
    <property type="evidence" value="ECO:0007669"/>
    <property type="project" value="UniProtKB-KW"/>
</dbReference>
<accession>A0A399FYQ5</accession>
<evidence type="ECO:0000256" key="1">
    <source>
        <dbReference type="ARBA" id="ARBA00023172"/>
    </source>
</evidence>
<dbReference type="GO" id="GO:0015074">
    <property type="term" value="P:DNA integration"/>
    <property type="evidence" value="ECO:0007669"/>
    <property type="project" value="InterPro"/>
</dbReference>
<dbReference type="Gene3D" id="1.10.443.10">
    <property type="entry name" value="Intergrase catalytic core"/>
    <property type="match status" value="1"/>
</dbReference>
<protein>
    <recommendedName>
        <fullName evidence="4">Integrase</fullName>
    </recommendedName>
</protein>
<dbReference type="SUPFAM" id="SSF56349">
    <property type="entry name" value="DNA breaking-rejoining enzymes"/>
    <property type="match status" value="1"/>
</dbReference>
<comment type="caution">
    <text evidence="2">The sequence shown here is derived from an EMBL/GenBank/DDBJ whole genome shotgun (WGS) entry which is preliminary data.</text>
</comment>
<dbReference type="GO" id="GO:0003677">
    <property type="term" value="F:DNA binding"/>
    <property type="evidence" value="ECO:0007669"/>
    <property type="project" value="InterPro"/>
</dbReference>
<dbReference type="EMBL" id="NDHY01000003">
    <property type="protein sequence ID" value="RII00510.1"/>
    <property type="molecule type" value="Genomic_DNA"/>
</dbReference>